<dbReference type="HOGENOM" id="CLU_1669315_0_0_1"/>
<dbReference type="PANTHER" id="PTHR12320:SF84">
    <property type="entry name" value="PROTEIN PHOSPHATASE"/>
    <property type="match status" value="1"/>
</dbReference>
<keyword evidence="1" id="KW-0479">Metal-binding</keyword>
<keyword evidence="1" id="KW-0378">Hydrolase</keyword>
<dbReference type="PANTHER" id="PTHR12320">
    <property type="entry name" value="PROTEIN PHOSPHATASE 2C"/>
    <property type="match status" value="1"/>
</dbReference>
<feature type="compositionally biased region" description="Pro residues" evidence="2">
    <location>
        <begin position="37"/>
        <end position="52"/>
    </location>
</feature>
<organism evidence="3 4">
    <name type="scientific">Cryptococcus deuterogattii Ram5</name>
    <dbReference type="NCBI Taxonomy" id="1296110"/>
    <lineage>
        <taxon>Eukaryota</taxon>
        <taxon>Fungi</taxon>
        <taxon>Dikarya</taxon>
        <taxon>Basidiomycota</taxon>
        <taxon>Agaricomycotina</taxon>
        <taxon>Tremellomycetes</taxon>
        <taxon>Tremellales</taxon>
        <taxon>Cryptococcaceae</taxon>
        <taxon>Cryptococcus</taxon>
        <taxon>Cryptococcus gattii species complex</taxon>
    </lineage>
</organism>
<keyword evidence="1" id="KW-0460">Magnesium</keyword>
<comment type="cofactor">
    <cofactor evidence="1">
        <name>Mn(2+)</name>
        <dbReference type="ChEBI" id="CHEBI:29035"/>
    </cofactor>
</comment>
<gene>
    <name evidence="3" type="ORF">I313_03141</name>
</gene>
<dbReference type="InterPro" id="IPR039123">
    <property type="entry name" value="PPTC7"/>
</dbReference>
<dbReference type="Proteomes" id="UP000053392">
    <property type="component" value="Unassembled WGS sequence"/>
</dbReference>
<keyword evidence="1" id="KW-0464">Manganese</keyword>
<comment type="catalytic activity">
    <reaction evidence="1">
        <text>O-phospho-L-seryl-[protein] + H2O = L-seryl-[protein] + phosphate</text>
        <dbReference type="Rhea" id="RHEA:20629"/>
        <dbReference type="Rhea" id="RHEA-COMP:9863"/>
        <dbReference type="Rhea" id="RHEA-COMP:11604"/>
        <dbReference type="ChEBI" id="CHEBI:15377"/>
        <dbReference type="ChEBI" id="CHEBI:29999"/>
        <dbReference type="ChEBI" id="CHEBI:43474"/>
        <dbReference type="ChEBI" id="CHEBI:83421"/>
        <dbReference type="EC" id="3.1.3.16"/>
    </reaction>
</comment>
<evidence type="ECO:0000313" key="3">
    <source>
        <dbReference type="EMBL" id="KIR41186.1"/>
    </source>
</evidence>
<reference evidence="3 4" key="1">
    <citation type="submission" date="2015-01" db="EMBL/GenBank/DDBJ databases">
        <title>The Genome Sequence of Cryptococcus gattii Ram5.</title>
        <authorList>
            <consortium name="The Broad Institute Genomics Platform"/>
            <person name="Cuomo C."/>
            <person name="Litvintseva A."/>
            <person name="Chen Y."/>
            <person name="Heitman J."/>
            <person name="Sun S."/>
            <person name="Springer D."/>
            <person name="Dromer F."/>
            <person name="Young S."/>
            <person name="Zeng Q."/>
            <person name="Gargeya S."/>
            <person name="Abouelleil A."/>
            <person name="Alvarado L."/>
            <person name="Chapman S.B."/>
            <person name="Gainer-Dewar J."/>
            <person name="Goldberg J."/>
            <person name="Griggs A."/>
            <person name="Gujja S."/>
            <person name="Hansen M."/>
            <person name="Howarth C."/>
            <person name="Imamovic A."/>
            <person name="Larimer J."/>
            <person name="Murphy C."/>
            <person name="Naylor J."/>
            <person name="Pearson M."/>
            <person name="Priest M."/>
            <person name="Roberts A."/>
            <person name="Saif S."/>
            <person name="Shea T."/>
            <person name="Sykes S."/>
            <person name="Wortman J."/>
            <person name="Nusbaum C."/>
            <person name="Birren B."/>
        </authorList>
    </citation>
    <scope>NUCLEOTIDE SEQUENCE [LARGE SCALE GENOMIC DNA]</scope>
    <source>
        <strain evidence="3 4">Ram5</strain>
    </source>
</reference>
<dbReference type="EC" id="3.1.3.16" evidence="1"/>
<proteinExistence type="inferred from homology"/>
<comment type="cofactor">
    <cofactor evidence="1">
        <name>Mg(2+)</name>
        <dbReference type="ChEBI" id="CHEBI:18420"/>
    </cofactor>
</comment>
<feature type="region of interest" description="Disordered" evidence="2">
    <location>
        <begin position="139"/>
        <end position="158"/>
    </location>
</feature>
<dbReference type="GO" id="GO:0046872">
    <property type="term" value="F:metal ion binding"/>
    <property type="evidence" value="ECO:0007669"/>
    <property type="project" value="UniProtKB-UniRule"/>
</dbReference>
<sequence length="158" mass="17075">MRFDVPVKKGDIVIVASDGLMDNMFDEDILEVLSQLSPPPSPSPSPPPPQPPSTHSHSHIHTHAHTLTLNPQKASEALCTRARQISETTTTTTPFMCAAIEEGIDFVGGKKDDISVLVGVVGVRNLKDLSVKDGLAGVEEQGQTQGKEGEKERLMLYH</sequence>
<evidence type="ECO:0000256" key="2">
    <source>
        <dbReference type="SAM" id="MobiDB-lite"/>
    </source>
</evidence>
<comment type="catalytic activity">
    <reaction evidence="1">
        <text>O-phospho-L-threonyl-[protein] + H2O = L-threonyl-[protein] + phosphate</text>
        <dbReference type="Rhea" id="RHEA:47004"/>
        <dbReference type="Rhea" id="RHEA-COMP:11060"/>
        <dbReference type="Rhea" id="RHEA-COMP:11605"/>
        <dbReference type="ChEBI" id="CHEBI:15377"/>
        <dbReference type="ChEBI" id="CHEBI:30013"/>
        <dbReference type="ChEBI" id="CHEBI:43474"/>
        <dbReference type="ChEBI" id="CHEBI:61977"/>
        <dbReference type="EC" id="3.1.3.16"/>
    </reaction>
</comment>
<dbReference type="EMBL" id="KN847901">
    <property type="protein sequence ID" value="KIR41186.1"/>
    <property type="molecule type" value="Genomic_DNA"/>
</dbReference>
<keyword evidence="1" id="KW-0904">Protein phosphatase</keyword>
<feature type="region of interest" description="Disordered" evidence="2">
    <location>
        <begin position="34"/>
        <end position="62"/>
    </location>
</feature>
<dbReference type="AlphaFoldDB" id="A0A0D0V188"/>
<dbReference type="OrthoDB" id="60843at2759"/>
<dbReference type="GO" id="GO:0004722">
    <property type="term" value="F:protein serine/threonine phosphatase activity"/>
    <property type="evidence" value="ECO:0007669"/>
    <property type="project" value="UniProtKB-EC"/>
</dbReference>
<feature type="compositionally biased region" description="Basic and acidic residues" evidence="2">
    <location>
        <begin position="147"/>
        <end position="158"/>
    </location>
</feature>
<keyword evidence="4" id="KW-1185">Reference proteome</keyword>
<comment type="similarity">
    <text evidence="1">Belongs to the PP2C family.</text>
</comment>
<protein>
    <recommendedName>
        <fullName evidence="1">Protein phosphatase</fullName>
        <ecNumber evidence="1">3.1.3.16</ecNumber>
    </recommendedName>
</protein>
<dbReference type="SUPFAM" id="SSF81606">
    <property type="entry name" value="PP2C-like"/>
    <property type="match status" value="1"/>
</dbReference>
<dbReference type="InterPro" id="IPR036457">
    <property type="entry name" value="PPM-type-like_dom_sf"/>
</dbReference>
<accession>A0A0D0V188</accession>
<evidence type="ECO:0000256" key="1">
    <source>
        <dbReference type="RuleBase" id="RU366020"/>
    </source>
</evidence>
<name>A0A0D0V188_9TREE</name>
<dbReference type="Gene3D" id="3.60.40.10">
    <property type="entry name" value="PPM-type phosphatase domain"/>
    <property type="match status" value="1"/>
</dbReference>
<evidence type="ECO:0000313" key="4">
    <source>
        <dbReference type="Proteomes" id="UP000053392"/>
    </source>
</evidence>